<dbReference type="InterPro" id="IPR008271">
    <property type="entry name" value="Ser/Thr_kinase_AS"/>
</dbReference>
<dbReference type="GO" id="GO:0005524">
    <property type="term" value="F:ATP binding"/>
    <property type="evidence" value="ECO:0007669"/>
    <property type="project" value="UniProtKB-UniRule"/>
</dbReference>
<dbReference type="Pfam" id="PF00069">
    <property type="entry name" value="Pkinase"/>
    <property type="match status" value="1"/>
</dbReference>
<dbReference type="PANTHER" id="PTHR24345:SF0">
    <property type="entry name" value="CELL CYCLE SERINE_THREONINE-PROTEIN KINASE CDC5_MSD2"/>
    <property type="match status" value="1"/>
</dbReference>
<dbReference type="PROSITE" id="PS50011">
    <property type="entry name" value="PROTEIN_KINASE_DOM"/>
    <property type="match status" value="1"/>
</dbReference>
<organism evidence="8 9">
    <name type="scientific">Algisphaera agarilytica</name>
    <dbReference type="NCBI Taxonomy" id="1385975"/>
    <lineage>
        <taxon>Bacteria</taxon>
        <taxon>Pseudomonadati</taxon>
        <taxon>Planctomycetota</taxon>
        <taxon>Phycisphaerae</taxon>
        <taxon>Phycisphaerales</taxon>
        <taxon>Phycisphaeraceae</taxon>
        <taxon>Algisphaera</taxon>
    </lineage>
</organism>
<accession>A0A7X0H3R0</accession>
<dbReference type="SMART" id="SM00220">
    <property type="entry name" value="S_TKc"/>
    <property type="match status" value="1"/>
</dbReference>
<dbReference type="PANTHER" id="PTHR24345">
    <property type="entry name" value="SERINE/THREONINE-PROTEIN KINASE PLK"/>
    <property type="match status" value="1"/>
</dbReference>
<evidence type="ECO:0000313" key="8">
    <source>
        <dbReference type="EMBL" id="MBB6428738.1"/>
    </source>
</evidence>
<keyword evidence="9" id="KW-1185">Reference proteome</keyword>
<dbReference type="Proteomes" id="UP000541810">
    <property type="component" value="Unassembled WGS sequence"/>
</dbReference>
<keyword evidence="4 8" id="KW-0418">Kinase</keyword>
<dbReference type="CDD" id="cd14014">
    <property type="entry name" value="STKc_PknB_like"/>
    <property type="match status" value="1"/>
</dbReference>
<evidence type="ECO:0000313" key="9">
    <source>
        <dbReference type="Proteomes" id="UP000541810"/>
    </source>
</evidence>
<dbReference type="PROSITE" id="PS00107">
    <property type="entry name" value="PROTEIN_KINASE_ATP"/>
    <property type="match status" value="1"/>
</dbReference>
<dbReference type="EC" id="2.7.11.1" evidence="8"/>
<protein>
    <submittedName>
        <fullName evidence="8">Serine/threonine-protein kinase</fullName>
        <ecNumber evidence="8">2.7.11.1</ecNumber>
    </submittedName>
</protein>
<feature type="binding site" evidence="6">
    <location>
        <position position="42"/>
    </location>
    <ligand>
        <name>ATP</name>
        <dbReference type="ChEBI" id="CHEBI:30616"/>
    </ligand>
</feature>
<gene>
    <name evidence="8" type="ORF">HNQ40_000544</name>
</gene>
<keyword evidence="2 8" id="KW-0808">Transferase</keyword>
<dbReference type="AlphaFoldDB" id="A0A7X0H3R0"/>
<dbReference type="PROSITE" id="PS00108">
    <property type="entry name" value="PROTEIN_KINASE_ST"/>
    <property type="match status" value="1"/>
</dbReference>
<evidence type="ECO:0000256" key="2">
    <source>
        <dbReference type="ARBA" id="ARBA00022679"/>
    </source>
</evidence>
<dbReference type="InterPro" id="IPR000719">
    <property type="entry name" value="Prot_kinase_dom"/>
</dbReference>
<dbReference type="Gene3D" id="1.10.510.10">
    <property type="entry name" value="Transferase(Phosphotransferase) domain 1"/>
    <property type="match status" value="1"/>
</dbReference>
<dbReference type="RefSeq" id="WP_184676141.1">
    <property type="nucleotide sequence ID" value="NZ_JACHGY010000001.1"/>
</dbReference>
<proteinExistence type="predicted"/>
<keyword evidence="1" id="KW-0723">Serine/threonine-protein kinase</keyword>
<dbReference type="EMBL" id="JACHGY010000001">
    <property type="protein sequence ID" value="MBB6428738.1"/>
    <property type="molecule type" value="Genomic_DNA"/>
</dbReference>
<dbReference type="GO" id="GO:0004674">
    <property type="term" value="F:protein serine/threonine kinase activity"/>
    <property type="evidence" value="ECO:0007669"/>
    <property type="project" value="UniProtKB-KW"/>
</dbReference>
<evidence type="ECO:0000256" key="1">
    <source>
        <dbReference type="ARBA" id="ARBA00022527"/>
    </source>
</evidence>
<comment type="caution">
    <text evidence="8">The sequence shown here is derived from an EMBL/GenBank/DDBJ whole genome shotgun (WGS) entry which is preliminary data.</text>
</comment>
<keyword evidence="5 6" id="KW-0067">ATP-binding</keyword>
<reference evidence="8 9" key="1">
    <citation type="submission" date="2020-08" db="EMBL/GenBank/DDBJ databases">
        <title>Genomic Encyclopedia of Type Strains, Phase IV (KMG-IV): sequencing the most valuable type-strain genomes for metagenomic binning, comparative biology and taxonomic classification.</title>
        <authorList>
            <person name="Goeker M."/>
        </authorList>
    </citation>
    <scope>NUCLEOTIDE SEQUENCE [LARGE SCALE GENOMIC DNA]</scope>
    <source>
        <strain evidence="8 9">DSM 103725</strain>
    </source>
</reference>
<evidence type="ECO:0000256" key="5">
    <source>
        <dbReference type="ARBA" id="ARBA00022840"/>
    </source>
</evidence>
<dbReference type="SUPFAM" id="SSF56112">
    <property type="entry name" value="Protein kinase-like (PK-like)"/>
    <property type="match status" value="1"/>
</dbReference>
<name>A0A7X0H3R0_9BACT</name>
<sequence>MADFHQIAGYDVVSTLGEGAHSTIYEVRDKTGQIMVLKRVIKEGPSQQRFIDQALAEHDVASKIDHPRVRKSIKVIKQRNVIRVSEVLVLMEMVNGKTLEQHRPTDLLQVCQIYYQAAEGLQAMHQAGFVHADIKPNNIMITQKEGVKLIDFGQSCKSGTIKHRIQGTPDYIAPEQVKREAITERTDVFNLGATFYWILTGQHIPTMMHKKQKGSISSSKSDNVKRATPPIEINPEIAPALSSLVMDSIERKVDERPQNMGQIIDRLQIAGAQIQRQRAATAPKADVNA</sequence>
<feature type="domain" description="Protein kinase" evidence="7">
    <location>
        <begin position="10"/>
        <end position="269"/>
    </location>
</feature>
<evidence type="ECO:0000259" key="7">
    <source>
        <dbReference type="PROSITE" id="PS50011"/>
    </source>
</evidence>
<dbReference type="InterPro" id="IPR017441">
    <property type="entry name" value="Protein_kinase_ATP_BS"/>
</dbReference>
<evidence type="ECO:0000256" key="3">
    <source>
        <dbReference type="ARBA" id="ARBA00022741"/>
    </source>
</evidence>
<evidence type="ECO:0000256" key="4">
    <source>
        <dbReference type="ARBA" id="ARBA00022777"/>
    </source>
</evidence>
<dbReference type="InterPro" id="IPR011009">
    <property type="entry name" value="Kinase-like_dom_sf"/>
</dbReference>
<keyword evidence="3 6" id="KW-0547">Nucleotide-binding</keyword>
<evidence type="ECO:0000256" key="6">
    <source>
        <dbReference type="PROSITE-ProRule" id="PRU10141"/>
    </source>
</evidence>
<dbReference type="Gene3D" id="3.30.200.20">
    <property type="entry name" value="Phosphorylase Kinase, domain 1"/>
    <property type="match status" value="1"/>
</dbReference>